<protein>
    <submittedName>
        <fullName evidence="6">Low molecular weight phosphatase family protein</fullName>
    </submittedName>
</protein>
<dbReference type="InterPro" id="IPR017867">
    <property type="entry name" value="Tyr_phospatase_low_mol_wt"/>
</dbReference>
<evidence type="ECO:0000256" key="3">
    <source>
        <dbReference type="ARBA" id="ARBA00022912"/>
    </source>
</evidence>
<dbReference type="AlphaFoldDB" id="A0A4R5XB71"/>
<dbReference type="SUPFAM" id="SSF52788">
    <property type="entry name" value="Phosphotyrosine protein phosphatases I"/>
    <property type="match status" value="1"/>
</dbReference>
<dbReference type="Gene3D" id="3.40.50.2300">
    <property type="match status" value="1"/>
</dbReference>
<dbReference type="Pfam" id="PF01451">
    <property type="entry name" value="LMWPc"/>
    <property type="match status" value="1"/>
</dbReference>
<dbReference type="PANTHER" id="PTHR11717:SF31">
    <property type="entry name" value="LOW MOLECULAR WEIGHT PROTEIN-TYROSINE-PHOSPHATASE ETP-RELATED"/>
    <property type="match status" value="1"/>
</dbReference>
<feature type="domain" description="Phosphotyrosine protein phosphatase I" evidence="5">
    <location>
        <begin position="1"/>
        <end position="168"/>
    </location>
</feature>
<evidence type="ECO:0000313" key="7">
    <source>
        <dbReference type="Proteomes" id="UP000294952"/>
    </source>
</evidence>
<dbReference type="GO" id="GO:0004725">
    <property type="term" value="F:protein tyrosine phosphatase activity"/>
    <property type="evidence" value="ECO:0007669"/>
    <property type="project" value="InterPro"/>
</dbReference>
<evidence type="ECO:0000256" key="4">
    <source>
        <dbReference type="PIRSR" id="PIRSR617867-1"/>
    </source>
</evidence>
<proteinExistence type="inferred from homology"/>
<dbReference type="PANTHER" id="PTHR11717">
    <property type="entry name" value="LOW MOLECULAR WEIGHT PROTEIN TYROSINE PHOSPHATASE"/>
    <property type="match status" value="1"/>
</dbReference>
<name>A0A4R5XB71_9MYCO</name>
<accession>A0A4R5XB71</accession>
<keyword evidence="3" id="KW-0904">Protein phosphatase</keyword>
<dbReference type="PRINTS" id="PR00719">
    <property type="entry name" value="LMWPTPASE"/>
</dbReference>
<feature type="active site" description="Nucleophile" evidence="4">
    <location>
        <position position="7"/>
    </location>
</feature>
<dbReference type="SMART" id="SM00226">
    <property type="entry name" value="LMWPc"/>
    <property type="match status" value="1"/>
</dbReference>
<dbReference type="InterPro" id="IPR050438">
    <property type="entry name" value="LMW_PTPase"/>
</dbReference>
<organism evidence="6 7">
    <name type="scientific">Mycolicibacterium obuense</name>
    <dbReference type="NCBI Taxonomy" id="1807"/>
    <lineage>
        <taxon>Bacteria</taxon>
        <taxon>Bacillati</taxon>
        <taxon>Actinomycetota</taxon>
        <taxon>Actinomycetes</taxon>
        <taxon>Mycobacteriales</taxon>
        <taxon>Mycobacteriaceae</taxon>
        <taxon>Mycolicibacterium</taxon>
    </lineage>
</organism>
<keyword evidence="2" id="KW-0378">Hydrolase</keyword>
<comment type="caution">
    <text evidence="6">The sequence shown here is derived from an EMBL/GenBank/DDBJ whole genome shotgun (WGS) entry which is preliminary data.</text>
</comment>
<gene>
    <name evidence="6" type="ORF">EUA04_08950</name>
</gene>
<reference evidence="6 7" key="1">
    <citation type="submission" date="2019-01" db="EMBL/GenBank/DDBJ databases">
        <title>High-quality-draft genome sequences of five non-tuberculosis mycobacteriaceae isolated from a nosocomial environment.</title>
        <authorList>
            <person name="Tiago I."/>
            <person name="Alarico S."/>
            <person name="Pereira S.G."/>
            <person name="Coelho C."/>
            <person name="Maranha A."/>
            <person name="Empadinhas N."/>
        </authorList>
    </citation>
    <scope>NUCLEOTIDE SEQUENCE [LARGE SCALE GENOMIC DNA]</scope>
    <source>
        <strain evidence="6 7">22DIII</strain>
    </source>
</reference>
<evidence type="ECO:0000313" key="6">
    <source>
        <dbReference type="EMBL" id="TDL10600.1"/>
    </source>
</evidence>
<dbReference type="EMBL" id="SDLP01000002">
    <property type="protein sequence ID" value="TDL10600.1"/>
    <property type="molecule type" value="Genomic_DNA"/>
</dbReference>
<comment type="similarity">
    <text evidence="1">Belongs to the low molecular weight phosphotyrosine protein phosphatase family.</text>
</comment>
<sequence length="173" mass="18462">MHILFVCTGNICRSPTAERLASAYAQQRGFEGLEASSAGIQAVIGSPMHPTAALVLAGLGGDASNFAARQLTPRIASSADLILTMTAAHRDAVLERNPALLRRTFSMSEVAWLITQGGASAFDDLSRLRPRVRRGDLWDVADPIGRDMDVFSRVGGQIAELVPGIVDLCERSS</sequence>
<evidence type="ECO:0000256" key="2">
    <source>
        <dbReference type="ARBA" id="ARBA00022801"/>
    </source>
</evidence>
<evidence type="ECO:0000256" key="1">
    <source>
        <dbReference type="ARBA" id="ARBA00011063"/>
    </source>
</evidence>
<feature type="active site" description="Nucleophile" evidence="4">
    <location>
        <position position="13"/>
    </location>
</feature>
<dbReference type="Proteomes" id="UP000294952">
    <property type="component" value="Unassembled WGS sequence"/>
</dbReference>
<dbReference type="InterPro" id="IPR036196">
    <property type="entry name" value="Ptyr_pPase_sf"/>
</dbReference>
<dbReference type="InterPro" id="IPR023485">
    <property type="entry name" value="Ptyr_pPase"/>
</dbReference>
<evidence type="ECO:0000259" key="5">
    <source>
        <dbReference type="SMART" id="SM00226"/>
    </source>
</evidence>